<evidence type="ECO:0000313" key="1">
    <source>
        <dbReference type="EMBL" id="GAA0187529.1"/>
    </source>
</evidence>
<gene>
    <name evidence="1" type="ORF">LIER_34817</name>
</gene>
<name>A0AAV3S2N8_LITER</name>
<protein>
    <submittedName>
        <fullName evidence="1">Uncharacterized protein</fullName>
    </submittedName>
</protein>
<accession>A0AAV3S2N8</accession>
<dbReference type="EMBL" id="BAABME010014816">
    <property type="protein sequence ID" value="GAA0187529.1"/>
    <property type="molecule type" value="Genomic_DNA"/>
</dbReference>
<sequence length="89" mass="10316">MYIATGAPKVHLSTFTTYMSFKTNNKDMYVRTFPNSLDVEVLEWFMKLQLDSVDSFGAIVDLFLAKFIWSILKWKAGRMSLHETTSTPR</sequence>
<proteinExistence type="predicted"/>
<dbReference type="Proteomes" id="UP001454036">
    <property type="component" value="Unassembled WGS sequence"/>
</dbReference>
<dbReference type="AlphaFoldDB" id="A0AAV3S2N8"/>
<organism evidence="1 2">
    <name type="scientific">Lithospermum erythrorhizon</name>
    <name type="common">Purple gromwell</name>
    <name type="synonym">Lithospermum officinale var. erythrorhizon</name>
    <dbReference type="NCBI Taxonomy" id="34254"/>
    <lineage>
        <taxon>Eukaryota</taxon>
        <taxon>Viridiplantae</taxon>
        <taxon>Streptophyta</taxon>
        <taxon>Embryophyta</taxon>
        <taxon>Tracheophyta</taxon>
        <taxon>Spermatophyta</taxon>
        <taxon>Magnoliopsida</taxon>
        <taxon>eudicotyledons</taxon>
        <taxon>Gunneridae</taxon>
        <taxon>Pentapetalae</taxon>
        <taxon>asterids</taxon>
        <taxon>lamiids</taxon>
        <taxon>Boraginales</taxon>
        <taxon>Boraginaceae</taxon>
        <taxon>Boraginoideae</taxon>
        <taxon>Lithospermeae</taxon>
        <taxon>Lithospermum</taxon>
    </lineage>
</organism>
<evidence type="ECO:0000313" key="2">
    <source>
        <dbReference type="Proteomes" id="UP001454036"/>
    </source>
</evidence>
<reference evidence="1 2" key="1">
    <citation type="submission" date="2024-01" db="EMBL/GenBank/DDBJ databases">
        <title>The complete chloroplast genome sequence of Lithospermum erythrorhizon: insights into the phylogenetic relationship among Boraginaceae species and the maternal lineages of purple gromwells.</title>
        <authorList>
            <person name="Okada T."/>
            <person name="Watanabe K."/>
        </authorList>
    </citation>
    <scope>NUCLEOTIDE SEQUENCE [LARGE SCALE GENOMIC DNA]</scope>
</reference>
<keyword evidence="2" id="KW-1185">Reference proteome</keyword>
<comment type="caution">
    <text evidence="1">The sequence shown here is derived from an EMBL/GenBank/DDBJ whole genome shotgun (WGS) entry which is preliminary data.</text>
</comment>